<evidence type="ECO:0000256" key="9">
    <source>
        <dbReference type="RuleBase" id="RU365082"/>
    </source>
</evidence>
<dbReference type="InterPro" id="IPR055122">
    <property type="entry name" value="Med14_N"/>
</dbReference>
<evidence type="ECO:0000256" key="10">
    <source>
        <dbReference type="SAM" id="MobiDB-lite"/>
    </source>
</evidence>
<keyword evidence="4 9" id="KW-0805">Transcription regulation</keyword>
<feature type="region of interest" description="Disordered" evidence="10">
    <location>
        <begin position="1"/>
        <end position="37"/>
    </location>
</feature>
<reference evidence="12" key="1">
    <citation type="submission" date="2022-07" db="EMBL/GenBank/DDBJ databases">
        <title>Genome Sequence of Physisporinus lineatus.</title>
        <authorList>
            <person name="Buettner E."/>
        </authorList>
    </citation>
    <scope>NUCLEOTIDE SEQUENCE</scope>
    <source>
        <strain evidence="12">VT162</strain>
    </source>
</reference>
<protein>
    <recommendedName>
        <fullName evidence="3 9">Mediator of RNA polymerase II transcription subunit 14</fullName>
    </recommendedName>
    <alternativeName>
        <fullName evidence="8 9">Mediator complex subunit 14</fullName>
    </alternativeName>
</protein>
<keyword evidence="5 9" id="KW-0010">Activator</keyword>
<accession>A0AAD5V6A1</accession>
<proteinExistence type="inferred from homology"/>
<evidence type="ECO:0000256" key="7">
    <source>
        <dbReference type="ARBA" id="ARBA00023242"/>
    </source>
</evidence>
<dbReference type="PANTHER" id="PTHR12809">
    <property type="entry name" value="MEDIATOR COMPLEX SUBUNIT"/>
    <property type="match status" value="1"/>
</dbReference>
<dbReference type="GO" id="GO:0070847">
    <property type="term" value="C:core mediator complex"/>
    <property type="evidence" value="ECO:0007669"/>
    <property type="project" value="TreeGrafter"/>
</dbReference>
<comment type="function">
    <text evidence="9">Component of the Mediator complex, a coactivator involved in the regulated transcription of nearly all RNA polymerase II-dependent genes. Mediator functions as a bridge to convey information from gene-specific regulatory proteins to the basal RNA polymerase II transcription machinery. Mediator is recruited to promoters by direct interactions with regulatory proteins and serves as a scaffold for the assembly of a functional preinitiation complex with RNA polymerase II and the general transcription factors.</text>
</comment>
<organism evidence="12 13">
    <name type="scientific">Meripilus lineatus</name>
    <dbReference type="NCBI Taxonomy" id="2056292"/>
    <lineage>
        <taxon>Eukaryota</taxon>
        <taxon>Fungi</taxon>
        <taxon>Dikarya</taxon>
        <taxon>Basidiomycota</taxon>
        <taxon>Agaricomycotina</taxon>
        <taxon>Agaricomycetes</taxon>
        <taxon>Polyporales</taxon>
        <taxon>Meripilaceae</taxon>
        <taxon>Meripilus</taxon>
    </lineage>
</organism>
<evidence type="ECO:0000259" key="11">
    <source>
        <dbReference type="Pfam" id="PF08638"/>
    </source>
</evidence>
<evidence type="ECO:0000256" key="8">
    <source>
        <dbReference type="ARBA" id="ARBA00032007"/>
    </source>
</evidence>
<evidence type="ECO:0000313" key="12">
    <source>
        <dbReference type="EMBL" id="KAJ3483275.1"/>
    </source>
</evidence>
<dbReference type="InterPro" id="IPR013947">
    <property type="entry name" value="Mediator_Med14"/>
</dbReference>
<feature type="compositionally biased region" description="Low complexity" evidence="10">
    <location>
        <begin position="1"/>
        <end position="13"/>
    </location>
</feature>
<comment type="similarity">
    <text evidence="2 9">Belongs to the Mediator complex subunit 14 family.</text>
</comment>
<keyword evidence="7 9" id="KW-0539">Nucleus</keyword>
<keyword evidence="13" id="KW-1185">Reference proteome</keyword>
<sequence length="1150" mass="128757">MNGTTSNGLNGNSVHAGTSTHPKLTNGVHEPSQEELERELPIVGDDQVPLGELLQRMTQAIYAELTELAETMPNMSDAMRKRTLAEWVVRTKKQVVKLYAVVRWARDADVVQKAMNITAFLMDQNKQFENAIRGLTYARTSLDPARLRNHDLLTSLDVLTTGSYRRLPTGIKKAIIPPTPLTDEEVAKTLTEIEDVIRYRLRISEIIPLEMSRYRIADGRVHFTAPKLFEASLCLRGALKDDGWFFVDVEFLFTMGGDPTGMQEFPRRPQGLMKRHIADEADGRLAFYIPLPADQPPPPPGAEVPPRPQLPEGLVDAPLVRVFNFLQMMSMSYQLEILWYQAERLRSLGWADYLNVTMTNDRRTLNISYWVRKQPPNVPGRAQHGREKIPLLGGTLTISIIPTQPSPPSGKQASPPRRTAKQNILAEIQERAKLGGKKPSDDVEGLLFDVKWEPQKAALGIPIPEEATRIPAGELAINPDDLDIEGLLKKVIHRHTKAILIMYQLRLQQGPTRNAFGRPGAVTLIEEGGNLALRTNLCADEMVIVTIEPRTGRLNLLDTGDLAAAGRGPKFTSVSDRMNDSPTILPEALVRLRINRNKRLVTSVCKAIARGISRRTASIIELVTVTPKLTPFIQIDIQKLGSSNRGTLYISLSNSPSHYLVLVITDEEFRYALISSAVQPGNVFATLAMSEIVWLDVRRMYGQAMGQSLDEPNPRNQGRPPMDDTGPAPPYPASFRLETQVLRELHAYCCARVAYLMVERQLKTRRIPYTNVIPTSGIPTAQRLVQTQSSIAPAIPCICVQSSDILSDQPAVEAAMPNIRIIPLNWWSNKKPQVLTCVKLKYVQEPVGRRAGTSAIIRPSKRVIYDKKEAVVCFLSDDVETCVTEFQEEWARVSKMVLIAREVAQMGAKRHWGDVRLLSFDLQTVEFAYAADYSVSITCVDQLAPSGGSFELRFSRPRLPDADVDMDGGDKRGNRRYNPHTDVEPFLRKILWHRPTASSLHRLVGLLRDTLPIVLELQAIRERASELGEIVDTFAKAAGWFRVLYGDLRHALDFRLMKDARIAILDASHSLHTDNSSAKLFPPQDTQMVLQPIPNFRKIVAEVVAEVQKEHRGHTTSVEIGIICAADIVPFVGRVLWRKMFQQLKQSTLS</sequence>
<gene>
    <name evidence="12" type="ORF">NLI96_g6416</name>
</gene>
<dbReference type="GO" id="GO:0016592">
    <property type="term" value="C:mediator complex"/>
    <property type="evidence" value="ECO:0007669"/>
    <property type="project" value="UniProtKB-UniRule"/>
</dbReference>
<comment type="subcellular location">
    <subcellularLocation>
        <location evidence="1 9">Nucleus</location>
    </subcellularLocation>
</comment>
<dbReference type="Pfam" id="PF08638">
    <property type="entry name" value="Med14"/>
    <property type="match status" value="1"/>
</dbReference>
<dbReference type="AlphaFoldDB" id="A0AAD5V6A1"/>
<evidence type="ECO:0000256" key="2">
    <source>
        <dbReference type="ARBA" id="ARBA00007813"/>
    </source>
</evidence>
<feature type="region of interest" description="Disordered" evidence="10">
    <location>
        <begin position="706"/>
        <end position="730"/>
    </location>
</feature>
<comment type="subunit">
    <text evidence="9">Component of the Mediator complex.</text>
</comment>
<evidence type="ECO:0000256" key="6">
    <source>
        <dbReference type="ARBA" id="ARBA00023163"/>
    </source>
</evidence>
<evidence type="ECO:0000313" key="13">
    <source>
        <dbReference type="Proteomes" id="UP001212997"/>
    </source>
</evidence>
<dbReference type="PANTHER" id="PTHR12809:SF2">
    <property type="entry name" value="MEDIATOR OF RNA POLYMERASE II TRANSCRIPTION SUBUNIT 14"/>
    <property type="match status" value="1"/>
</dbReference>
<dbReference type="EMBL" id="JANAWD010000234">
    <property type="protein sequence ID" value="KAJ3483275.1"/>
    <property type="molecule type" value="Genomic_DNA"/>
</dbReference>
<evidence type="ECO:0000256" key="3">
    <source>
        <dbReference type="ARBA" id="ARBA00019619"/>
    </source>
</evidence>
<feature type="domain" description="Mediator complex subunit MED14 N-terminal" evidence="11">
    <location>
        <begin position="47"/>
        <end position="236"/>
    </location>
</feature>
<comment type="caution">
    <text evidence="12">The sequence shown here is derived from an EMBL/GenBank/DDBJ whole genome shotgun (WGS) entry which is preliminary data.</text>
</comment>
<keyword evidence="6 9" id="KW-0804">Transcription</keyword>
<dbReference type="Proteomes" id="UP001212997">
    <property type="component" value="Unassembled WGS sequence"/>
</dbReference>
<dbReference type="GO" id="GO:0006357">
    <property type="term" value="P:regulation of transcription by RNA polymerase II"/>
    <property type="evidence" value="ECO:0007669"/>
    <property type="project" value="InterPro"/>
</dbReference>
<dbReference type="GO" id="GO:0003712">
    <property type="term" value="F:transcription coregulator activity"/>
    <property type="evidence" value="ECO:0007669"/>
    <property type="project" value="UniProtKB-UniRule"/>
</dbReference>
<evidence type="ECO:0000256" key="4">
    <source>
        <dbReference type="ARBA" id="ARBA00023015"/>
    </source>
</evidence>
<evidence type="ECO:0000256" key="5">
    <source>
        <dbReference type="ARBA" id="ARBA00023159"/>
    </source>
</evidence>
<evidence type="ECO:0000256" key="1">
    <source>
        <dbReference type="ARBA" id="ARBA00004123"/>
    </source>
</evidence>
<name>A0AAD5V6A1_9APHY</name>